<evidence type="ECO:0000259" key="2">
    <source>
        <dbReference type="PROSITE" id="PS50975"/>
    </source>
</evidence>
<comment type="caution">
    <text evidence="3">The sequence shown here is derived from an EMBL/GenBank/DDBJ whole genome shotgun (WGS) entry which is preliminary data.</text>
</comment>
<keyword evidence="1" id="KW-0547">Nucleotide-binding</keyword>
<dbReference type="RefSeq" id="WP_283712427.1">
    <property type="nucleotide sequence ID" value="NZ_JASJEW010000001.1"/>
</dbReference>
<accession>A0ABT6ZIR9</accession>
<evidence type="ECO:0000313" key="3">
    <source>
        <dbReference type="EMBL" id="MDJ1128787.1"/>
    </source>
</evidence>
<dbReference type="InterPro" id="IPR011761">
    <property type="entry name" value="ATP-grasp"/>
</dbReference>
<dbReference type="SUPFAM" id="SSF56059">
    <property type="entry name" value="Glutathione synthetase ATP-binding domain-like"/>
    <property type="match status" value="1"/>
</dbReference>
<protein>
    <recommendedName>
        <fullName evidence="2">ATP-grasp domain-containing protein</fullName>
    </recommendedName>
</protein>
<evidence type="ECO:0000313" key="4">
    <source>
        <dbReference type="Proteomes" id="UP001431693"/>
    </source>
</evidence>
<proteinExistence type="predicted"/>
<keyword evidence="4" id="KW-1185">Reference proteome</keyword>
<keyword evidence="1" id="KW-0067">ATP-binding</keyword>
<sequence length="408" mass="45265">MAQTTQRPAFVPVLLGTEIAGYGMARAFYEEFGVTSEVWGTFPLTPTRASKFINVHVDEHLLEGDRLLDVLNGAAGSYGDAVPVVVPCGDDYAVELSRVMDRLDPVYRVVCASGGVVEAMNDKERFYQRCEERGVPYPQTVVLNDTEVPELPFGFPVALKPSDAPAWREHPFEGQKKAFVLDNREDLEETVRRAYAAGYPGALIVQDFIPGGDENMRVLNGYVRGDGTVSLMSLGHPLLEDCAPMRIGNYAAILSYGDDAVYDTVQSLMEGSGYRGFFNIDMKYDPRDDSFKLFELNPRAGRSSFFTTLAGDNLARYAVDDVLDGGLLEPTRGTEEVLWLGVPMTVVKRYAADTPEKRRALELHKAGKSGTTLFGCGDNSPERLWNMAKLWVHYVVDFNQYFGKKDLS</sequence>
<organism evidence="3 4">
    <name type="scientific">Kribbibacterium absianum</name>
    <dbReference type="NCBI Taxonomy" id="3044210"/>
    <lineage>
        <taxon>Bacteria</taxon>
        <taxon>Bacillati</taxon>
        <taxon>Actinomycetota</taxon>
        <taxon>Coriobacteriia</taxon>
        <taxon>Coriobacteriales</taxon>
        <taxon>Kribbibacteriaceae</taxon>
        <taxon>Kribbibacterium</taxon>
    </lineage>
</organism>
<dbReference type="PROSITE" id="PS50975">
    <property type="entry name" value="ATP_GRASP"/>
    <property type="match status" value="1"/>
</dbReference>
<dbReference type="Proteomes" id="UP001431693">
    <property type="component" value="Unassembled WGS sequence"/>
</dbReference>
<dbReference type="Gene3D" id="3.30.470.20">
    <property type="entry name" value="ATP-grasp fold, B domain"/>
    <property type="match status" value="1"/>
</dbReference>
<gene>
    <name evidence="3" type="ORF">QJ043_01620</name>
</gene>
<feature type="domain" description="ATP-grasp" evidence="2">
    <location>
        <begin position="127"/>
        <end position="323"/>
    </location>
</feature>
<reference evidence="3" key="1">
    <citation type="submission" date="2023-05" db="EMBL/GenBank/DDBJ databases">
        <title>[olsenella] sp. nov., isolated from a pig farm feces dump.</title>
        <authorList>
            <person name="Chang Y.-H."/>
        </authorList>
    </citation>
    <scope>NUCLEOTIDE SEQUENCE</scope>
    <source>
        <strain evidence="3">YH-ols2217</strain>
    </source>
</reference>
<evidence type="ECO:0000256" key="1">
    <source>
        <dbReference type="PROSITE-ProRule" id="PRU00409"/>
    </source>
</evidence>
<dbReference type="EMBL" id="JASJEX010000001">
    <property type="protein sequence ID" value="MDJ1128787.1"/>
    <property type="molecule type" value="Genomic_DNA"/>
</dbReference>
<name>A0ABT6ZIR9_9ACTN</name>